<dbReference type="EMBL" id="FZNK01000008">
    <property type="protein sequence ID" value="SNR65175.1"/>
    <property type="molecule type" value="Genomic_DNA"/>
</dbReference>
<evidence type="ECO:0000313" key="2">
    <source>
        <dbReference type="Proteomes" id="UP000198297"/>
    </source>
</evidence>
<organism evidence="1 2">
    <name type="scientific">Halorubrum ezzemoulense</name>
    <name type="common">Halorubrum chaoviator</name>
    <dbReference type="NCBI Taxonomy" id="337243"/>
    <lineage>
        <taxon>Archaea</taxon>
        <taxon>Methanobacteriati</taxon>
        <taxon>Methanobacteriota</taxon>
        <taxon>Stenosarchaea group</taxon>
        <taxon>Halobacteria</taxon>
        <taxon>Halobacteriales</taxon>
        <taxon>Haloferacaceae</taxon>
        <taxon>Halorubrum</taxon>
    </lineage>
</organism>
<dbReference type="AlphaFoldDB" id="A0A238Y1U5"/>
<reference evidence="1 2" key="1">
    <citation type="submission" date="2017-06" db="EMBL/GenBank/DDBJ databases">
        <authorList>
            <person name="Kim H.J."/>
            <person name="Triplett B.A."/>
        </authorList>
    </citation>
    <scope>NUCLEOTIDE SEQUENCE [LARGE SCALE GENOMIC DNA]</scope>
    <source>
        <strain evidence="1 2">DSM 19316</strain>
    </source>
</reference>
<protein>
    <submittedName>
        <fullName evidence="1">Uncharacterized protein</fullName>
    </submittedName>
</protein>
<evidence type="ECO:0000313" key="1">
    <source>
        <dbReference type="EMBL" id="SNR65175.1"/>
    </source>
</evidence>
<dbReference type="Proteomes" id="UP000198297">
    <property type="component" value="Unassembled WGS sequence"/>
</dbReference>
<sequence>MQAPSSYCFKGLASEEIFAGRTAEEISRLFGDCLTDFQRGGECAHFFEAMPKGPLVVIEPTVVLRPRRLTASRVSDTRAYGNPVD</sequence>
<gene>
    <name evidence="1" type="ORF">SAMN06266787_1088</name>
</gene>
<accession>A0A238Y1U5</accession>
<proteinExistence type="predicted"/>
<name>A0A238Y1U5_HALEZ</name>